<dbReference type="EMBL" id="MH509440">
    <property type="protein sequence ID" value="QBN85140.1"/>
    <property type="molecule type" value="Genomic_DNA"/>
</dbReference>
<keyword evidence="8" id="KW-0946">Virion</keyword>
<evidence type="ECO:0000256" key="2">
    <source>
        <dbReference type="ARBA" id="ARBA00004192"/>
    </source>
</evidence>
<comment type="subcellular location">
    <subcellularLocation>
        <location evidence="2">Host cytoplasm</location>
    </subcellularLocation>
    <subcellularLocation>
        <location evidence="1">Host nucleus</location>
    </subcellularLocation>
    <subcellularLocation>
        <location evidence="3">Virion tegument</location>
    </subcellularLocation>
</comment>
<sequence>MDFKYNDTIVHKGVIFYIYDNGNRAYFTNGGCIISIPRPKSGKNLEIAKFGLTVRGVTSSDRVVANYVKSELNNTGRGWAVPQSEEDVFLDRVDLLSHGPGASDRDLCGSLELEIYDQYLTECMVSLKVSSGIILTTGRDLIQERTLRLFKEPIITNASSGFVYTPSSTCFTLVQAYLTELPKSLESLICGLFDGIPVKRLPIKDYEENSTNVIVTSNKSITTLAVKPARYAMRALRRETIISNFVQVRYIPKPCNIWDPQVKASNLNSVQILSSIFNVVDFMIKSENWDGLDEDLNEARSTISSATAAIFGEQEKPLQFIGSHLISTETSKLQLFVLIQFIFARWNLFNCYATLEKLTNSYIHVNQEVSKIVDVDKIIDIVNEIIRESSILGSMSILILRLNLPGLFDYRKFTTTIDLDSEMLTLFSAELENRNTKFLSMDEVGRMKFEISKQLECLYSGRGIWGCGVALSRSTKNSVPIHTTLEMKYITAFDTNMSAMRGAYFLHKLVSRRFQNERIVVSINK</sequence>
<evidence type="ECO:0000256" key="1">
    <source>
        <dbReference type="ARBA" id="ARBA00004147"/>
    </source>
</evidence>
<protein>
    <submittedName>
        <fullName evidence="10">Tegument protein UL21-like protein</fullName>
    </submittedName>
</protein>
<evidence type="ECO:0000313" key="11">
    <source>
        <dbReference type="Proteomes" id="UP000326297"/>
    </source>
</evidence>
<evidence type="ECO:0000256" key="7">
    <source>
        <dbReference type="ARBA" id="ARBA00022580"/>
    </source>
</evidence>
<evidence type="ECO:0000256" key="9">
    <source>
        <dbReference type="ARBA" id="ARBA00023200"/>
    </source>
</evidence>
<keyword evidence="6" id="KW-1048">Host nucleus</keyword>
<evidence type="ECO:0000256" key="4">
    <source>
        <dbReference type="ARBA" id="ARBA00010934"/>
    </source>
</evidence>
<evidence type="ECO:0000256" key="6">
    <source>
        <dbReference type="ARBA" id="ARBA00022562"/>
    </source>
</evidence>
<dbReference type="GeneID" id="80531866"/>
<dbReference type="GO" id="GO:0030430">
    <property type="term" value="C:host cell cytoplasm"/>
    <property type="evidence" value="ECO:0007669"/>
    <property type="project" value="UniProtKB-SubCell"/>
</dbReference>
<comment type="subunit">
    <text evidence="5">Interacts (via C-terminus) with UL16.</text>
</comment>
<reference evidence="10" key="1">
    <citation type="submission" date="2018-06" db="EMBL/GenBank/DDBJ databases">
        <title>Metagenomic Sequencing for Combined Detection of RNA and DNA Viruses in Respiratory Samples From Pediatric Patients.</title>
        <authorList>
            <person name="van Boheemen S."/>
            <person name="van Rijn-Klink A.L."/>
            <person name="Pappas N."/>
            <person name="Carbo E.C."/>
            <person name="van 't Hof P."/>
            <person name="Vorderman R.H.P."/>
            <person name="Mei H."/>
            <person name="Claas E.C.J."/>
            <person name="Kroes A.C.M."/>
            <person name="de Vries J.J.C."/>
        </authorList>
    </citation>
    <scope>NUCLEOTIDE SEQUENCE [LARGE SCALE GENOMIC DNA]</scope>
</reference>
<evidence type="ECO:0000256" key="8">
    <source>
        <dbReference type="ARBA" id="ARBA00022844"/>
    </source>
</evidence>
<dbReference type="Pfam" id="PF03252">
    <property type="entry name" value="Herpes_UL21"/>
    <property type="match status" value="1"/>
</dbReference>
<keyword evidence="7" id="KW-0920">Virion tegument</keyword>
<dbReference type="InterPro" id="IPR004936">
    <property type="entry name" value="Herpes_UL21"/>
</dbReference>
<dbReference type="GO" id="GO:0019033">
    <property type="term" value="C:viral tegument"/>
    <property type="evidence" value="ECO:0007669"/>
    <property type="project" value="UniProtKB-SubCell"/>
</dbReference>
<organism evidence="10 11">
    <name type="scientific">Phocid alphaherpesvirus 1</name>
    <dbReference type="NCBI Taxonomy" id="47418"/>
    <lineage>
        <taxon>Viruses</taxon>
        <taxon>Duplodnaviria</taxon>
        <taxon>Heunggongvirae</taxon>
        <taxon>Peploviricota</taxon>
        <taxon>Herviviricetes</taxon>
        <taxon>Herpesvirales</taxon>
        <taxon>Orthoherpesviridae</taxon>
        <taxon>Alphaherpesvirinae</taxon>
        <taxon>Varicellovirus</taxon>
        <taxon>Varicellovirus phocidalpha1</taxon>
    </lineage>
</organism>
<keyword evidence="11" id="KW-1185">Reference proteome</keyword>
<comment type="similarity">
    <text evidence="4">Belongs to the alphaherpesvirinae UL21 protein family.</text>
</comment>
<accession>A0A482F4D6</accession>
<evidence type="ECO:0000256" key="3">
    <source>
        <dbReference type="ARBA" id="ARBA00004535"/>
    </source>
</evidence>
<dbReference type="KEGG" id="vg:80531866"/>
<dbReference type="Proteomes" id="UP000326297">
    <property type="component" value="Segment"/>
</dbReference>
<gene>
    <name evidence="10" type="primary">UL21</name>
</gene>
<dbReference type="RefSeq" id="YP_010794851.1">
    <property type="nucleotide sequence ID" value="NC_075562.1"/>
</dbReference>
<keyword evidence="9" id="KW-1035">Host cytoplasm</keyword>
<evidence type="ECO:0000256" key="5">
    <source>
        <dbReference type="ARBA" id="ARBA00011688"/>
    </source>
</evidence>
<evidence type="ECO:0000313" key="10">
    <source>
        <dbReference type="EMBL" id="QBN85140.1"/>
    </source>
</evidence>
<dbReference type="GO" id="GO:0042025">
    <property type="term" value="C:host cell nucleus"/>
    <property type="evidence" value="ECO:0007669"/>
    <property type="project" value="UniProtKB-SubCell"/>
</dbReference>
<name>A0A482F4D6_9ALPH</name>
<proteinExistence type="inferred from homology"/>